<proteinExistence type="predicted"/>
<keyword evidence="2" id="KW-1185">Reference proteome</keyword>
<evidence type="ECO:0008006" key="3">
    <source>
        <dbReference type="Google" id="ProtNLM"/>
    </source>
</evidence>
<dbReference type="EMBL" id="LT934425">
    <property type="protein sequence ID" value="SOH03260.1"/>
    <property type="molecule type" value="Genomic_DNA"/>
</dbReference>
<dbReference type="InterPro" id="IPR038763">
    <property type="entry name" value="DHH_sf"/>
</dbReference>
<dbReference type="AlphaFoldDB" id="A0A2C9CC49"/>
<dbReference type="KEGG" id="kst:KSMBR1_0749"/>
<accession>A0A2C9CC49</accession>
<evidence type="ECO:0000313" key="2">
    <source>
        <dbReference type="Proteomes" id="UP000221734"/>
    </source>
</evidence>
<dbReference type="PIRSF" id="PIRSF028235">
    <property type="entry name" value="UCP028235"/>
    <property type="match status" value="1"/>
</dbReference>
<dbReference type="SUPFAM" id="SSF64182">
    <property type="entry name" value="DHH phosphoesterases"/>
    <property type="match status" value="1"/>
</dbReference>
<organism evidence="1 2">
    <name type="scientific">Kuenenia stuttgartiensis</name>
    <dbReference type="NCBI Taxonomy" id="174633"/>
    <lineage>
        <taxon>Bacteria</taxon>
        <taxon>Pseudomonadati</taxon>
        <taxon>Planctomycetota</taxon>
        <taxon>Candidatus Brocadiia</taxon>
        <taxon>Candidatus Brocadiales</taxon>
        <taxon>Candidatus Brocadiaceae</taxon>
        <taxon>Candidatus Kuenenia</taxon>
    </lineage>
</organism>
<dbReference type="Proteomes" id="UP000221734">
    <property type="component" value="Chromosome Kuenenia_stuttgartiensis_MBR1"/>
</dbReference>
<evidence type="ECO:0000313" key="1">
    <source>
        <dbReference type="EMBL" id="SOH03260.1"/>
    </source>
</evidence>
<dbReference type="InterPro" id="IPR016877">
    <property type="entry name" value="UCP028235"/>
</dbReference>
<reference evidence="2" key="1">
    <citation type="submission" date="2017-10" db="EMBL/GenBank/DDBJ databases">
        <authorList>
            <person name="Frank J."/>
        </authorList>
    </citation>
    <scope>NUCLEOTIDE SEQUENCE [LARGE SCALE GENOMIC DNA]</scope>
</reference>
<gene>
    <name evidence="1" type="ORF">KSMBR1_0749</name>
</gene>
<dbReference type="Gene3D" id="3.10.310.30">
    <property type="match status" value="1"/>
</dbReference>
<protein>
    <recommendedName>
        <fullName evidence="3">Exopolyphosphatase</fullName>
    </recommendedName>
</protein>
<sequence length="332" mass="37647">MEVCKEITDKVLNMDIKQYRLVTKGDFDGLGCAILFKSLGIIEDILFTHPKEIESGNIQITSNDIMAGLPYREKAYLVFDNYPGSIKNSVGKKNNFIIDTNTPSTTRVVYNYFEGGKSFSDISDELLSAVDKGYTSNFTTYEILYPAGWNLLNYIIDQRTGLEKFGKFRSSHYQLLLTLVDYCKNHTILEILGLPEMEERIEIYFSVVDQCKEQVLRRASIYHNLVVIDLRHKDVIYPGNRFIVYALYPECNVSLHILSDTARNKTIFVAGKSIIDRSYKAHIGKIMSLHGGGGHANAGTCQVSNENAEEVLEALIRKLQYGVLKNLIMGYF</sequence>
<name>A0A2C9CC49_KUEST</name>
<dbReference type="RefSeq" id="WP_197705322.1">
    <property type="nucleotide sequence ID" value="NZ_LT934425.1"/>
</dbReference>